<dbReference type="OrthoDB" id="8446452at2"/>
<gene>
    <name evidence="1" type="ORF">K227x_56260</name>
</gene>
<proteinExistence type="predicted"/>
<evidence type="ECO:0000313" key="1">
    <source>
        <dbReference type="EMBL" id="QDT07201.1"/>
    </source>
</evidence>
<protein>
    <submittedName>
        <fullName evidence="1">Uncharacterized protein</fullName>
    </submittedName>
</protein>
<dbReference type="RefSeq" id="WP_145174837.1">
    <property type="nucleotide sequence ID" value="NZ_CP036525.1"/>
</dbReference>
<dbReference type="EMBL" id="CP036525">
    <property type="protein sequence ID" value="QDT07201.1"/>
    <property type="molecule type" value="Genomic_DNA"/>
</dbReference>
<dbReference type="Proteomes" id="UP000318538">
    <property type="component" value="Chromosome"/>
</dbReference>
<evidence type="ECO:0000313" key="2">
    <source>
        <dbReference type="Proteomes" id="UP000318538"/>
    </source>
</evidence>
<sequence length="230" mass="26041">MSSRLPTIFDDLFPDSTPEFRAIADAWPPHVVTQILTLVWDGFDRVKALPNFKQLDFSKDYAQLERSLTDLHMTEITSLWGANASRFESFVPQHEAWEFESLSKRSARPPSCDLGFVLLINRRIRWSVEAKVLKSPGAVAEYAGDLQKYLDGRSAPFSTQAALAAYLVSDDAQALFSALASKLECELTSHPKFAERQHRYSEHDRETEIMAQGIPAVFICHHLAFTLHDE</sequence>
<dbReference type="KEGG" id="rlc:K227x_56260"/>
<accession>A0A517NJ90</accession>
<organism evidence="1 2">
    <name type="scientific">Rubripirellula lacrimiformis</name>
    <dbReference type="NCBI Taxonomy" id="1930273"/>
    <lineage>
        <taxon>Bacteria</taxon>
        <taxon>Pseudomonadati</taxon>
        <taxon>Planctomycetota</taxon>
        <taxon>Planctomycetia</taxon>
        <taxon>Pirellulales</taxon>
        <taxon>Pirellulaceae</taxon>
        <taxon>Rubripirellula</taxon>
    </lineage>
</organism>
<name>A0A517NJ90_9BACT</name>
<dbReference type="AlphaFoldDB" id="A0A517NJ90"/>
<reference evidence="1 2" key="1">
    <citation type="submission" date="2019-02" db="EMBL/GenBank/DDBJ databases">
        <title>Deep-cultivation of Planctomycetes and their phenomic and genomic characterization uncovers novel biology.</title>
        <authorList>
            <person name="Wiegand S."/>
            <person name="Jogler M."/>
            <person name="Boedeker C."/>
            <person name="Pinto D."/>
            <person name="Vollmers J."/>
            <person name="Rivas-Marin E."/>
            <person name="Kohn T."/>
            <person name="Peeters S.H."/>
            <person name="Heuer A."/>
            <person name="Rast P."/>
            <person name="Oberbeckmann S."/>
            <person name="Bunk B."/>
            <person name="Jeske O."/>
            <person name="Meyerdierks A."/>
            <person name="Storesund J.E."/>
            <person name="Kallscheuer N."/>
            <person name="Luecker S."/>
            <person name="Lage O.M."/>
            <person name="Pohl T."/>
            <person name="Merkel B.J."/>
            <person name="Hornburger P."/>
            <person name="Mueller R.-W."/>
            <person name="Bruemmer F."/>
            <person name="Labrenz M."/>
            <person name="Spormann A.M."/>
            <person name="Op den Camp H."/>
            <person name="Overmann J."/>
            <person name="Amann R."/>
            <person name="Jetten M.S.M."/>
            <person name="Mascher T."/>
            <person name="Medema M.H."/>
            <person name="Devos D.P."/>
            <person name="Kaster A.-K."/>
            <person name="Ovreas L."/>
            <person name="Rohde M."/>
            <person name="Galperin M.Y."/>
            <person name="Jogler C."/>
        </authorList>
    </citation>
    <scope>NUCLEOTIDE SEQUENCE [LARGE SCALE GENOMIC DNA]</scope>
    <source>
        <strain evidence="1 2">K22_7</strain>
    </source>
</reference>
<keyword evidence="2" id="KW-1185">Reference proteome</keyword>